<gene>
    <name evidence="1" type="ORF">HCT14_07485</name>
</gene>
<dbReference type="EMBL" id="JAATLJ010000002">
    <property type="protein sequence ID" value="NIZ41345.1"/>
    <property type="molecule type" value="Genomic_DNA"/>
</dbReference>
<organism evidence="1 2">
    <name type="scientific">Entomospira entomophila</name>
    <dbReference type="NCBI Taxonomy" id="2719988"/>
    <lineage>
        <taxon>Bacteria</taxon>
        <taxon>Pseudomonadati</taxon>
        <taxon>Spirochaetota</taxon>
        <taxon>Spirochaetia</taxon>
        <taxon>Spirochaetales</taxon>
        <taxon>Spirochaetaceae</taxon>
        <taxon>Entomospira</taxon>
    </lineage>
</organism>
<name>A0A968GA17_9SPIO</name>
<dbReference type="AlphaFoldDB" id="A0A968GA17"/>
<keyword evidence="2" id="KW-1185">Reference proteome</keyword>
<dbReference type="Proteomes" id="UP000711995">
    <property type="component" value="Unassembled WGS sequence"/>
</dbReference>
<evidence type="ECO:0000313" key="2">
    <source>
        <dbReference type="Proteomes" id="UP000711995"/>
    </source>
</evidence>
<dbReference type="RefSeq" id="WP_167700962.1">
    <property type="nucleotide sequence ID" value="NZ_CP118175.1"/>
</dbReference>
<comment type="caution">
    <text evidence="1">The sequence shown here is derived from an EMBL/GenBank/DDBJ whole genome shotgun (WGS) entry which is preliminary data.</text>
</comment>
<sequence length="175" mass="20971">MSQQSQITSLAIIQTLEELLQSYRDYRRDQEYRTFTLSLGPKQEEEPQEAYQINLYLATIEPLEKSYYGATEQLTYYVDIHSKTEESDPKSHYEVIEIIHHIRHLLMELSRREREQNHQDCYFNHPEVVLINDRHHRMIITINTEFAYKESDLSYAVASNTIQWNLQIKHHDKGE</sequence>
<protein>
    <submittedName>
        <fullName evidence="1">Uncharacterized protein</fullName>
    </submittedName>
</protein>
<accession>A0A968GA17</accession>
<evidence type="ECO:0000313" key="1">
    <source>
        <dbReference type="EMBL" id="NIZ41345.1"/>
    </source>
</evidence>
<reference evidence="1 2" key="1">
    <citation type="submission" date="2020-03" db="EMBL/GenBank/DDBJ databases">
        <title>Spirochaetal bacteria isolated from arthropods constitute a novel genus Entomospira genus novum within the order Spirochaetales.</title>
        <authorList>
            <person name="Grana-Miraglia L."/>
            <person name="Sikutova S."/>
            <person name="Fingerle V."/>
            <person name="Sing A."/>
            <person name="Castillo-Ramirez S."/>
            <person name="Margos G."/>
            <person name="Rudolf I."/>
        </authorList>
    </citation>
    <scope>NUCLEOTIDE SEQUENCE [LARGE SCALE GENOMIC DNA]</scope>
    <source>
        <strain evidence="1 2">BR193</strain>
    </source>
</reference>
<proteinExistence type="predicted"/>